<evidence type="ECO:0000256" key="1">
    <source>
        <dbReference type="SAM" id="MobiDB-lite"/>
    </source>
</evidence>
<feature type="non-terminal residue" evidence="2">
    <location>
        <position position="1"/>
    </location>
</feature>
<feature type="region of interest" description="Disordered" evidence="1">
    <location>
        <begin position="1"/>
        <end position="40"/>
    </location>
</feature>
<protein>
    <submittedName>
        <fullName evidence="2">Uncharacterized protein</fullName>
    </submittedName>
</protein>
<reference evidence="2" key="1">
    <citation type="submission" date="2019-04" db="EMBL/GenBank/DDBJ databases">
        <authorList>
            <person name="Alioto T."/>
            <person name="Alioto T."/>
        </authorList>
    </citation>
    <scope>NUCLEOTIDE SEQUENCE [LARGE SCALE GENOMIC DNA]</scope>
</reference>
<feature type="region of interest" description="Disordered" evidence="1">
    <location>
        <begin position="68"/>
        <end position="87"/>
    </location>
</feature>
<feature type="non-terminal residue" evidence="2">
    <location>
        <position position="87"/>
    </location>
</feature>
<keyword evidence="3" id="KW-1185">Reference proteome</keyword>
<organism evidence="2 3">
    <name type="scientific">Marmota monax</name>
    <name type="common">Woodchuck</name>
    <dbReference type="NCBI Taxonomy" id="9995"/>
    <lineage>
        <taxon>Eukaryota</taxon>
        <taxon>Metazoa</taxon>
        <taxon>Chordata</taxon>
        <taxon>Craniata</taxon>
        <taxon>Vertebrata</taxon>
        <taxon>Euteleostomi</taxon>
        <taxon>Mammalia</taxon>
        <taxon>Eutheria</taxon>
        <taxon>Euarchontoglires</taxon>
        <taxon>Glires</taxon>
        <taxon>Rodentia</taxon>
        <taxon>Sciuromorpha</taxon>
        <taxon>Sciuridae</taxon>
        <taxon>Xerinae</taxon>
        <taxon>Marmotini</taxon>
        <taxon>Marmota</taxon>
    </lineage>
</organism>
<sequence>FGKESSTNDPEDSADTIRHYQSSKKHFEEKKSRSSSFISSIDDEHKPLFSGIVDSTPRTGKAAGLHFKEAMPTSGRIHVNKKSHSCK</sequence>
<dbReference type="AlphaFoldDB" id="A0A5E4C4J6"/>
<name>A0A5E4C4J6_MARMO</name>
<dbReference type="EMBL" id="CABDUW010000917">
    <property type="protein sequence ID" value="VTJ76745.1"/>
    <property type="molecule type" value="Genomic_DNA"/>
</dbReference>
<comment type="caution">
    <text evidence="2">The sequence shown here is derived from an EMBL/GenBank/DDBJ whole genome shotgun (WGS) entry which is preliminary data.</text>
</comment>
<accession>A0A5E4C4J6</accession>
<dbReference type="Proteomes" id="UP000335636">
    <property type="component" value="Unassembled WGS sequence"/>
</dbReference>
<evidence type="ECO:0000313" key="2">
    <source>
        <dbReference type="EMBL" id="VTJ76745.1"/>
    </source>
</evidence>
<evidence type="ECO:0000313" key="3">
    <source>
        <dbReference type="Proteomes" id="UP000335636"/>
    </source>
</evidence>
<proteinExistence type="predicted"/>
<feature type="compositionally biased region" description="Basic residues" evidence="1">
    <location>
        <begin position="78"/>
        <end position="87"/>
    </location>
</feature>
<gene>
    <name evidence="2" type="ORF">MONAX_5E016511</name>
</gene>